<keyword evidence="2" id="KW-1185">Reference proteome</keyword>
<feature type="non-terminal residue" evidence="1">
    <location>
        <position position="123"/>
    </location>
</feature>
<organism evidence="1 2">
    <name type="scientific">Leucogyrophana mollusca</name>
    <dbReference type="NCBI Taxonomy" id="85980"/>
    <lineage>
        <taxon>Eukaryota</taxon>
        <taxon>Fungi</taxon>
        <taxon>Dikarya</taxon>
        <taxon>Basidiomycota</taxon>
        <taxon>Agaricomycotina</taxon>
        <taxon>Agaricomycetes</taxon>
        <taxon>Agaricomycetidae</taxon>
        <taxon>Boletales</taxon>
        <taxon>Boletales incertae sedis</taxon>
        <taxon>Leucogyrophana</taxon>
    </lineage>
</organism>
<dbReference type="Proteomes" id="UP000790709">
    <property type="component" value="Unassembled WGS sequence"/>
</dbReference>
<sequence length="123" mass="14600">MMSCMFWPAFYHQSTVSDSARSNFRWYTYIVSQLIRPLMLQVSSFFYDFVCDKFVWRSLYRTTRLPRPPGPNIRQSAEFLEDALVTSVKVDRWCPPSSQPRVTTRLLRSFTHDEKQFGLSLEN</sequence>
<reference evidence="1" key="1">
    <citation type="journal article" date="2021" name="New Phytol.">
        <title>Evolutionary innovations through gain and loss of genes in the ectomycorrhizal Boletales.</title>
        <authorList>
            <person name="Wu G."/>
            <person name="Miyauchi S."/>
            <person name="Morin E."/>
            <person name="Kuo A."/>
            <person name="Drula E."/>
            <person name="Varga T."/>
            <person name="Kohler A."/>
            <person name="Feng B."/>
            <person name="Cao Y."/>
            <person name="Lipzen A."/>
            <person name="Daum C."/>
            <person name="Hundley H."/>
            <person name="Pangilinan J."/>
            <person name="Johnson J."/>
            <person name="Barry K."/>
            <person name="LaButti K."/>
            <person name="Ng V."/>
            <person name="Ahrendt S."/>
            <person name="Min B."/>
            <person name="Choi I.G."/>
            <person name="Park H."/>
            <person name="Plett J.M."/>
            <person name="Magnuson J."/>
            <person name="Spatafora J.W."/>
            <person name="Nagy L.G."/>
            <person name="Henrissat B."/>
            <person name="Grigoriev I.V."/>
            <person name="Yang Z.L."/>
            <person name="Xu J."/>
            <person name="Martin F.M."/>
        </authorList>
    </citation>
    <scope>NUCLEOTIDE SEQUENCE</scope>
    <source>
        <strain evidence="1">KUC20120723A-06</strain>
    </source>
</reference>
<proteinExistence type="predicted"/>
<accession>A0ACB8BIJ1</accession>
<protein>
    <submittedName>
        <fullName evidence="1">Uncharacterized protein</fullName>
    </submittedName>
</protein>
<evidence type="ECO:0000313" key="1">
    <source>
        <dbReference type="EMBL" id="KAH7925036.1"/>
    </source>
</evidence>
<gene>
    <name evidence="1" type="ORF">BV22DRAFT_1034452</name>
</gene>
<comment type="caution">
    <text evidence="1">The sequence shown here is derived from an EMBL/GenBank/DDBJ whole genome shotgun (WGS) entry which is preliminary data.</text>
</comment>
<dbReference type="EMBL" id="MU266410">
    <property type="protein sequence ID" value="KAH7925036.1"/>
    <property type="molecule type" value="Genomic_DNA"/>
</dbReference>
<name>A0ACB8BIJ1_9AGAM</name>
<evidence type="ECO:0000313" key="2">
    <source>
        <dbReference type="Proteomes" id="UP000790709"/>
    </source>
</evidence>